<keyword evidence="3" id="KW-0812">Transmembrane</keyword>
<gene>
    <name evidence="3" type="ORF">EXN66_Car017932</name>
</gene>
<feature type="compositionally biased region" description="Pro residues" evidence="1">
    <location>
        <begin position="108"/>
        <end position="131"/>
    </location>
</feature>
<dbReference type="Proteomes" id="UP000503349">
    <property type="component" value="Chromosome 17"/>
</dbReference>
<evidence type="ECO:0000313" key="3">
    <source>
        <dbReference type="EMBL" id="KAF3702244.1"/>
    </source>
</evidence>
<keyword evidence="3" id="KW-0472">Membrane</keyword>
<feature type="region of interest" description="Disordered" evidence="1">
    <location>
        <begin position="102"/>
        <end position="142"/>
    </location>
</feature>
<protein>
    <submittedName>
        <fullName evidence="3">Leucine-rich repeat transmembrane neuronal protein 4</fullName>
    </submittedName>
</protein>
<evidence type="ECO:0000313" key="4">
    <source>
        <dbReference type="Proteomes" id="UP000503349"/>
    </source>
</evidence>
<reference evidence="3 4" key="1">
    <citation type="submission" date="2019-02" db="EMBL/GenBank/DDBJ databases">
        <title>Opniocepnalus argus genome.</title>
        <authorList>
            <person name="Zhou C."/>
            <person name="Xiao S."/>
        </authorList>
    </citation>
    <scope>NUCLEOTIDE SEQUENCE [LARGE SCALE GENOMIC DNA]</scope>
    <source>
        <strain evidence="3">OARG1902GOOAL</strain>
        <tissue evidence="3">Muscle</tissue>
    </source>
</reference>
<organism evidence="3 4">
    <name type="scientific">Channa argus</name>
    <name type="common">Northern snakehead</name>
    <name type="synonym">Ophicephalus argus</name>
    <dbReference type="NCBI Taxonomy" id="215402"/>
    <lineage>
        <taxon>Eukaryota</taxon>
        <taxon>Metazoa</taxon>
        <taxon>Chordata</taxon>
        <taxon>Craniata</taxon>
        <taxon>Vertebrata</taxon>
        <taxon>Euteleostomi</taxon>
        <taxon>Actinopterygii</taxon>
        <taxon>Neopterygii</taxon>
        <taxon>Teleostei</taxon>
        <taxon>Neoteleostei</taxon>
        <taxon>Acanthomorphata</taxon>
        <taxon>Anabantaria</taxon>
        <taxon>Anabantiformes</taxon>
        <taxon>Channoidei</taxon>
        <taxon>Channidae</taxon>
        <taxon>Channa</taxon>
    </lineage>
</organism>
<feature type="chain" id="PRO_5026144037" evidence="2">
    <location>
        <begin position="25"/>
        <end position="142"/>
    </location>
</feature>
<keyword evidence="2" id="KW-0732">Signal</keyword>
<name>A0A6G1QIG7_CHAAH</name>
<sequence>MVLLFKTPAVVVCFLLLCMYRSDELSLCQNMQCLIQVPHQMGALTFYRYEQPIVDYCQAHQPLRLNMGYEGPPQGLEGLEDLGPCERGTIQTVALPAVPSAASIGAPMPGPRSPPPPLRPPTECPSGPFPPVERTGTLKFGR</sequence>
<evidence type="ECO:0000256" key="2">
    <source>
        <dbReference type="SAM" id="SignalP"/>
    </source>
</evidence>
<feature type="signal peptide" evidence="2">
    <location>
        <begin position="1"/>
        <end position="24"/>
    </location>
</feature>
<proteinExistence type="predicted"/>
<dbReference type="EMBL" id="CM015728">
    <property type="protein sequence ID" value="KAF3702244.1"/>
    <property type="molecule type" value="Genomic_DNA"/>
</dbReference>
<keyword evidence="4" id="KW-1185">Reference proteome</keyword>
<dbReference type="AlphaFoldDB" id="A0A6G1QIG7"/>
<reference evidence="4" key="2">
    <citation type="submission" date="2019-02" db="EMBL/GenBank/DDBJ databases">
        <title>Opniocepnalus argus Var Kimnra genome.</title>
        <authorList>
            <person name="Zhou C."/>
            <person name="Xiao S."/>
        </authorList>
    </citation>
    <scope>NUCLEOTIDE SEQUENCE [LARGE SCALE GENOMIC DNA]</scope>
</reference>
<evidence type="ECO:0000256" key="1">
    <source>
        <dbReference type="SAM" id="MobiDB-lite"/>
    </source>
</evidence>
<accession>A0A6G1QIG7</accession>